<accession>A0A1I0N518</accession>
<name>A0A1I0N518_9FLAO</name>
<dbReference type="EMBL" id="FOIU01000001">
    <property type="protein sequence ID" value="SEV95908.1"/>
    <property type="molecule type" value="Genomic_DNA"/>
</dbReference>
<dbReference type="InterPro" id="IPR000468">
    <property type="entry name" value="Barstar"/>
</dbReference>
<feature type="domain" description="Barstar (barnase inhibitor)" evidence="2">
    <location>
        <begin position="153"/>
        <end position="230"/>
    </location>
</feature>
<proteinExistence type="inferred from homology"/>
<evidence type="ECO:0000313" key="4">
    <source>
        <dbReference type="Proteomes" id="UP000199469"/>
    </source>
</evidence>
<reference evidence="4" key="1">
    <citation type="submission" date="2016-10" db="EMBL/GenBank/DDBJ databases">
        <authorList>
            <person name="Varghese N."/>
            <person name="Submissions S."/>
        </authorList>
    </citation>
    <scope>NUCLEOTIDE SEQUENCE [LARGE SCALE GENOMIC DNA]</scope>
    <source>
        <strain evidence="4">DSM 17724</strain>
    </source>
</reference>
<evidence type="ECO:0000313" key="3">
    <source>
        <dbReference type="EMBL" id="SEV95908.1"/>
    </source>
</evidence>
<protein>
    <submittedName>
        <fullName evidence="3">Barstar, RNAse (Barnase) inhibitor</fullName>
    </submittedName>
</protein>
<dbReference type="RefSeq" id="WP_089790376.1">
    <property type="nucleotide sequence ID" value="NZ_FOIU01000001.1"/>
</dbReference>
<dbReference type="OrthoDB" id="8859549at2"/>
<dbReference type="Pfam" id="PF01337">
    <property type="entry name" value="Barstar"/>
    <property type="match status" value="1"/>
</dbReference>
<evidence type="ECO:0000259" key="2">
    <source>
        <dbReference type="Pfam" id="PF01337"/>
    </source>
</evidence>
<dbReference type="Gene3D" id="3.30.370.10">
    <property type="entry name" value="Barstar-like"/>
    <property type="match status" value="1"/>
</dbReference>
<dbReference type="STRING" id="356305.SAMN05421841_0373"/>
<sequence>MFAFSLDTGEETEIITYIDDAKNLESNETNLGYRELRLINVHDVEKLKYEIEKATKLYDNNGYIHMLDKDKSIVTSTFISKVRIIKSKKNNITLNGYVWHPPKGFLKAWKMYLNNEITEKNTWKKLDKDELQGWLVFTGCVRRPEIDRENIIIQLDGNNFHNLDELFCTLGEEVNGIAGYFGRQLSALYDCLCGDFGVKSIAEITWHNHERSKKLLKKNFDKIIDIFNKFNIRIILK</sequence>
<comment type="similarity">
    <text evidence="1">Belongs to the barstar family.</text>
</comment>
<keyword evidence="4" id="KW-1185">Reference proteome</keyword>
<organism evidence="3 4">
    <name type="scientific">Chryseobacterium wanjuense</name>
    <dbReference type="NCBI Taxonomy" id="356305"/>
    <lineage>
        <taxon>Bacteria</taxon>
        <taxon>Pseudomonadati</taxon>
        <taxon>Bacteroidota</taxon>
        <taxon>Flavobacteriia</taxon>
        <taxon>Flavobacteriales</taxon>
        <taxon>Weeksellaceae</taxon>
        <taxon>Chryseobacterium group</taxon>
        <taxon>Chryseobacterium</taxon>
    </lineage>
</organism>
<dbReference type="InterPro" id="IPR035905">
    <property type="entry name" value="Barstar-like_sf"/>
</dbReference>
<gene>
    <name evidence="3" type="ORF">SAMN05421841_0373</name>
</gene>
<dbReference type="AlphaFoldDB" id="A0A1I0N518"/>
<evidence type="ECO:0000256" key="1">
    <source>
        <dbReference type="ARBA" id="ARBA00006845"/>
    </source>
</evidence>
<dbReference type="Proteomes" id="UP000199469">
    <property type="component" value="Unassembled WGS sequence"/>
</dbReference>
<dbReference type="SUPFAM" id="SSF52038">
    <property type="entry name" value="Barstar-related"/>
    <property type="match status" value="1"/>
</dbReference>